<reference evidence="1" key="1">
    <citation type="journal article" date="2019" name="bioRxiv">
        <title>The Genome of the Zebra Mussel, Dreissena polymorpha: A Resource for Invasive Species Research.</title>
        <authorList>
            <person name="McCartney M.A."/>
            <person name="Auch B."/>
            <person name="Kono T."/>
            <person name="Mallez S."/>
            <person name="Zhang Y."/>
            <person name="Obille A."/>
            <person name="Becker A."/>
            <person name="Abrahante J.E."/>
            <person name="Garbe J."/>
            <person name="Badalamenti J.P."/>
            <person name="Herman A."/>
            <person name="Mangelson H."/>
            <person name="Liachko I."/>
            <person name="Sullivan S."/>
            <person name="Sone E.D."/>
            <person name="Koren S."/>
            <person name="Silverstein K.A.T."/>
            <person name="Beckman K.B."/>
            <person name="Gohl D.M."/>
        </authorList>
    </citation>
    <scope>NUCLEOTIDE SEQUENCE</scope>
    <source>
        <strain evidence="1">Duluth1</strain>
        <tissue evidence="1">Whole animal</tissue>
    </source>
</reference>
<comment type="caution">
    <text evidence="1">The sequence shown here is derived from an EMBL/GenBank/DDBJ whole genome shotgun (WGS) entry which is preliminary data.</text>
</comment>
<reference evidence="1" key="2">
    <citation type="submission" date="2020-11" db="EMBL/GenBank/DDBJ databases">
        <authorList>
            <person name="McCartney M.A."/>
            <person name="Auch B."/>
            <person name="Kono T."/>
            <person name="Mallez S."/>
            <person name="Becker A."/>
            <person name="Gohl D.M."/>
            <person name="Silverstein K.A.T."/>
            <person name="Koren S."/>
            <person name="Bechman K.B."/>
            <person name="Herman A."/>
            <person name="Abrahante J.E."/>
            <person name="Garbe J."/>
        </authorList>
    </citation>
    <scope>NUCLEOTIDE SEQUENCE</scope>
    <source>
        <strain evidence="1">Duluth1</strain>
        <tissue evidence="1">Whole animal</tissue>
    </source>
</reference>
<organism evidence="1 2">
    <name type="scientific">Dreissena polymorpha</name>
    <name type="common">Zebra mussel</name>
    <name type="synonym">Mytilus polymorpha</name>
    <dbReference type="NCBI Taxonomy" id="45954"/>
    <lineage>
        <taxon>Eukaryota</taxon>
        <taxon>Metazoa</taxon>
        <taxon>Spiralia</taxon>
        <taxon>Lophotrochozoa</taxon>
        <taxon>Mollusca</taxon>
        <taxon>Bivalvia</taxon>
        <taxon>Autobranchia</taxon>
        <taxon>Heteroconchia</taxon>
        <taxon>Euheterodonta</taxon>
        <taxon>Imparidentia</taxon>
        <taxon>Neoheterodontei</taxon>
        <taxon>Myida</taxon>
        <taxon>Dreissenoidea</taxon>
        <taxon>Dreissenidae</taxon>
        <taxon>Dreissena</taxon>
    </lineage>
</organism>
<name>A0A9D3YHH5_DREPO</name>
<sequence>MKYKFRNAHAVAKLDLSLKSYARLCELDHAKGLKMNNTYENDMSAKHFIAYLAKDTLSSIRREADKAYNLSITLDGSSDAAGIERESIYVHFARA</sequence>
<dbReference type="Proteomes" id="UP000828390">
    <property type="component" value="Unassembled WGS sequence"/>
</dbReference>
<dbReference type="PANTHER" id="PTHR46880:SF5">
    <property type="entry name" value="DUF4371 DOMAIN-CONTAINING PROTEIN"/>
    <property type="match status" value="1"/>
</dbReference>
<proteinExistence type="predicted"/>
<protein>
    <submittedName>
        <fullName evidence="1">Uncharacterized protein</fullName>
    </submittedName>
</protein>
<evidence type="ECO:0000313" key="2">
    <source>
        <dbReference type="Proteomes" id="UP000828390"/>
    </source>
</evidence>
<dbReference type="EMBL" id="JAIWYP010000015">
    <property type="protein sequence ID" value="KAH3699370.1"/>
    <property type="molecule type" value="Genomic_DNA"/>
</dbReference>
<dbReference type="AlphaFoldDB" id="A0A9D3YHH5"/>
<keyword evidence="2" id="KW-1185">Reference proteome</keyword>
<dbReference type="PANTHER" id="PTHR46880">
    <property type="entry name" value="RAS-ASSOCIATING DOMAIN-CONTAINING PROTEIN"/>
    <property type="match status" value="1"/>
</dbReference>
<evidence type="ECO:0000313" key="1">
    <source>
        <dbReference type="EMBL" id="KAH3699370.1"/>
    </source>
</evidence>
<accession>A0A9D3YHH5</accession>
<gene>
    <name evidence="1" type="ORF">DPMN_074326</name>
</gene>